<sequence length="85" mass="9371">MLSLQVSLLTEAIMDIVLAVVWILLATAVFTIVVGAFYLIYKNARGQPAPFKWRQLFVALAVLSLLFTLFGGLISIITNLQYGNP</sequence>
<dbReference type="EMBL" id="CP003043">
    <property type="protein sequence ID" value="AFR99939.1"/>
    <property type="molecule type" value="Genomic_DNA"/>
</dbReference>
<keyword evidence="1" id="KW-0472">Membrane</keyword>
<protein>
    <submittedName>
        <fullName evidence="2">Uncharacterized protein</fullName>
    </submittedName>
</protein>
<evidence type="ECO:0000256" key="1">
    <source>
        <dbReference type="SAM" id="Phobius"/>
    </source>
</evidence>
<dbReference type="STRING" id="1071400.LBUCD034_0892"/>
<feature type="transmembrane region" description="Helical" evidence="1">
    <location>
        <begin position="12"/>
        <end position="41"/>
    </location>
</feature>
<dbReference type="Proteomes" id="UP000007332">
    <property type="component" value="Chromosome"/>
</dbReference>
<dbReference type="eggNOG" id="ENOG5030BDH">
    <property type="taxonomic scope" value="Bacteria"/>
</dbReference>
<reference evidence="2 3" key="1">
    <citation type="journal article" date="2012" name="J. Biotechnol.">
        <title>Insights into the completely annotated genome of Lactobacillus buchneri CD034, a strain isolated from stable grass silage.</title>
        <authorList>
            <person name="Heinl S."/>
            <person name="Wibberg D."/>
            <person name="Eikmeyer F."/>
            <person name="Szczepanowski R."/>
            <person name="Blom J."/>
            <person name="Linke B."/>
            <person name="Goesmann A."/>
            <person name="Grabherr R."/>
            <person name="Schwab H."/>
            <person name="Puhler A."/>
            <person name="Schluter A."/>
        </authorList>
    </citation>
    <scope>NUCLEOTIDE SEQUENCE [LARGE SCALE GENOMIC DNA]</scope>
    <source>
        <strain evidence="2 3">CD034</strain>
    </source>
</reference>
<accession>J9W4M2</accession>
<gene>
    <name evidence="2" type="ORF">LBUCD034_0892</name>
</gene>
<organism evidence="2 3">
    <name type="scientific">Lentilactobacillus buchneri subsp. silagei CD034</name>
    <dbReference type="NCBI Taxonomy" id="1071400"/>
    <lineage>
        <taxon>Bacteria</taxon>
        <taxon>Bacillati</taxon>
        <taxon>Bacillota</taxon>
        <taxon>Bacilli</taxon>
        <taxon>Lactobacillales</taxon>
        <taxon>Lactobacillaceae</taxon>
        <taxon>Lentilactobacillus</taxon>
        <taxon>Lentilactobacillus buchneri subsp. silagei</taxon>
    </lineage>
</organism>
<proteinExistence type="predicted"/>
<keyword evidence="1" id="KW-1133">Transmembrane helix</keyword>
<evidence type="ECO:0000313" key="2">
    <source>
        <dbReference type="EMBL" id="AFR99939.1"/>
    </source>
</evidence>
<evidence type="ECO:0000313" key="3">
    <source>
        <dbReference type="Proteomes" id="UP000007332"/>
    </source>
</evidence>
<dbReference type="AlphaFoldDB" id="J9W4M2"/>
<keyword evidence="1" id="KW-0812">Transmembrane</keyword>
<dbReference type="PATRIC" id="fig|1071400.3.peg.849"/>
<keyword evidence="3" id="KW-1185">Reference proteome</keyword>
<feature type="transmembrane region" description="Helical" evidence="1">
    <location>
        <begin position="53"/>
        <end position="77"/>
    </location>
</feature>
<name>J9W4M2_LENBU</name>
<dbReference type="HOGENOM" id="CLU_2717234_0_0_9"/>
<dbReference type="KEGG" id="lbn:LBUCD034_0892"/>